<accession>A0A5P1EZR7</accession>
<organism evidence="1 2">
    <name type="scientific">Asparagus officinalis</name>
    <name type="common">Garden asparagus</name>
    <dbReference type="NCBI Taxonomy" id="4686"/>
    <lineage>
        <taxon>Eukaryota</taxon>
        <taxon>Viridiplantae</taxon>
        <taxon>Streptophyta</taxon>
        <taxon>Embryophyta</taxon>
        <taxon>Tracheophyta</taxon>
        <taxon>Spermatophyta</taxon>
        <taxon>Magnoliopsida</taxon>
        <taxon>Liliopsida</taxon>
        <taxon>Asparagales</taxon>
        <taxon>Asparagaceae</taxon>
        <taxon>Asparagoideae</taxon>
        <taxon>Asparagus</taxon>
    </lineage>
</organism>
<proteinExistence type="predicted"/>
<dbReference type="Gramene" id="ONK71585">
    <property type="protein sequence ID" value="ONK71585"/>
    <property type="gene ID" value="A4U43_C04F10210"/>
</dbReference>
<dbReference type="EMBL" id="CM007384">
    <property type="protein sequence ID" value="ONK71585.1"/>
    <property type="molecule type" value="Genomic_DNA"/>
</dbReference>
<sequence length="104" mass="11709">MSFHRLKAAITGLLEARRVNEWIVTKKLGDAHRTKPAAKHVVDIERLEDAQLLPHRTKPAAKHVVDIERENTSSKEKSNSFGFFGGRFGPDLNSDLQGHYGHLL</sequence>
<evidence type="ECO:0000313" key="1">
    <source>
        <dbReference type="EMBL" id="ONK71585.1"/>
    </source>
</evidence>
<name>A0A5P1EZR7_ASPOF</name>
<dbReference type="Proteomes" id="UP000243459">
    <property type="component" value="Chromosome 4"/>
</dbReference>
<protein>
    <submittedName>
        <fullName evidence="1">Uncharacterized protein</fullName>
    </submittedName>
</protein>
<reference evidence="2" key="1">
    <citation type="journal article" date="2017" name="Nat. Commun.">
        <title>The asparagus genome sheds light on the origin and evolution of a young Y chromosome.</title>
        <authorList>
            <person name="Harkess A."/>
            <person name="Zhou J."/>
            <person name="Xu C."/>
            <person name="Bowers J.E."/>
            <person name="Van der Hulst R."/>
            <person name="Ayyampalayam S."/>
            <person name="Mercati F."/>
            <person name="Riccardi P."/>
            <person name="McKain M.R."/>
            <person name="Kakrana A."/>
            <person name="Tang H."/>
            <person name="Ray J."/>
            <person name="Groenendijk J."/>
            <person name="Arikit S."/>
            <person name="Mathioni S.M."/>
            <person name="Nakano M."/>
            <person name="Shan H."/>
            <person name="Telgmann-Rauber A."/>
            <person name="Kanno A."/>
            <person name="Yue Z."/>
            <person name="Chen H."/>
            <person name="Li W."/>
            <person name="Chen Y."/>
            <person name="Xu X."/>
            <person name="Zhang Y."/>
            <person name="Luo S."/>
            <person name="Chen H."/>
            <person name="Gao J."/>
            <person name="Mao Z."/>
            <person name="Pires J.C."/>
            <person name="Luo M."/>
            <person name="Kudrna D."/>
            <person name="Wing R.A."/>
            <person name="Meyers B.C."/>
            <person name="Yi K."/>
            <person name="Kong H."/>
            <person name="Lavrijsen P."/>
            <person name="Sunseri F."/>
            <person name="Falavigna A."/>
            <person name="Ye Y."/>
            <person name="Leebens-Mack J.H."/>
            <person name="Chen G."/>
        </authorList>
    </citation>
    <scope>NUCLEOTIDE SEQUENCE [LARGE SCALE GENOMIC DNA]</scope>
    <source>
        <strain evidence="2">cv. DH0086</strain>
    </source>
</reference>
<evidence type="ECO:0000313" key="2">
    <source>
        <dbReference type="Proteomes" id="UP000243459"/>
    </source>
</evidence>
<keyword evidence="2" id="KW-1185">Reference proteome</keyword>
<dbReference type="AlphaFoldDB" id="A0A5P1EZR7"/>
<gene>
    <name evidence="1" type="ORF">A4U43_C04F10210</name>
</gene>